<keyword evidence="3" id="KW-0328">Glycosyltransferase</keyword>
<evidence type="ECO:0000259" key="10">
    <source>
        <dbReference type="Pfam" id="PF00535"/>
    </source>
</evidence>
<evidence type="ECO:0000313" key="11">
    <source>
        <dbReference type="EMBL" id="QAY59930.1"/>
    </source>
</evidence>
<proteinExistence type="inferred from homology"/>
<comment type="pathway">
    <text evidence="7">Carotenoid biosynthesis; staphyloxanthin biosynthesis; staphyloxanthin from farnesyl diphosphate: step 4/5.</text>
</comment>
<dbReference type="EMBL" id="CP035494">
    <property type="protein sequence ID" value="QAY59930.1"/>
    <property type="molecule type" value="Genomic_DNA"/>
</dbReference>
<dbReference type="PANTHER" id="PTHR43646:SF2">
    <property type="entry name" value="GLYCOSYLTRANSFERASE 2-LIKE DOMAIN-CONTAINING PROTEIN"/>
    <property type="match status" value="1"/>
</dbReference>
<keyword evidence="4 11" id="KW-0808">Transferase</keyword>
<gene>
    <name evidence="11" type="ORF">ET475_07925</name>
</gene>
<dbReference type="InterPro" id="IPR029044">
    <property type="entry name" value="Nucleotide-diphossugar_trans"/>
</dbReference>
<evidence type="ECO:0000256" key="4">
    <source>
        <dbReference type="ARBA" id="ARBA00022679"/>
    </source>
</evidence>
<dbReference type="SUPFAM" id="SSF53448">
    <property type="entry name" value="Nucleotide-diphospho-sugar transferases"/>
    <property type="match status" value="1"/>
</dbReference>
<evidence type="ECO:0000313" key="12">
    <source>
        <dbReference type="Proteomes" id="UP000293995"/>
    </source>
</evidence>
<evidence type="ECO:0000256" key="2">
    <source>
        <dbReference type="ARBA" id="ARBA00022475"/>
    </source>
</evidence>
<evidence type="ECO:0000256" key="3">
    <source>
        <dbReference type="ARBA" id="ARBA00022676"/>
    </source>
</evidence>
<evidence type="ECO:0000256" key="7">
    <source>
        <dbReference type="ARBA" id="ARBA00037904"/>
    </source>
</evidence>
<dbReference type="GO" id="GO:0005886">
    <property type="term" value="C:plasma membrane"/>
    <property type="evidence" value="ECO:0007669"/>
    <property type="project" value="UniProtKB-SubCell"/>
</dbReference>
<evidence type="ECO:0000256" key="1">
    <source>
        <dbReference type="ARBA" id="ARBA00004236"/>
    </source>
</evidence>
<dbReference type="AlphaFoldDB" id="A0A4P6ECH6"/>
<evidence type="ECO:0000256" key="8">
    <source>
        <dbReference type="ARBA" id="ARBA00038120"/>
    </source>
</evidence>
<dbReference type="PANTHER" id="PTHR43646">
    <property type="entry name" value="GLYCOSYLTRANSFERASE"/>
    <property type="match status" value="1"/>
</dbReference>
<evidence type="ECO:0000256" key="5">
    <source>
        <dbReference type="ARBA" id="ARBA00023136"/>
    </source>
</evidence>
<dbReference type="CDD" id="cd00761">
    <property type="entry name" value="Glyco_tranf_GTA_type"/>
    <property type="match status" value="1"/>
</dbReference>
<organism evidence="11 12">
    <name type="scientific">Microbacterium protaetiae</name>
    <dbReference type="NCBI Taxonomy" id="2509458"/>
    <lineage>
        <taxon>Bacteria</taxon>
        <taxon>Bacillati</taxon>
        <taxon>Actinomycetota</taxon>
        <taxon>Actinomycetes</taxon>
        <taxon>Micrococcales</taxon>
        <taxon>Microbacteriaceae</taxon>
        <taxon>Microbacterium</taxon>
    </lineage>
</organism>
<evidence type="ECO:0000256" key="9">
    <source>
        <dbReference type="ARBA" id="ARBA00040345"/>
    </source>
</evidence>
<comment type="function">
    <text evidence="6">Catalyzes the glycosylation of 4,4'-diaponeurosporenoate, i.e. the esterification of glucose at the C1'' position with the carboxyl group of 4,4'-diaponeurosporenic acid, to form glycosyl-4,4'-diaponeurosporenoate. This is a step in the biosynthesis of staphyloxanthin, an orange pigment present in most staphylococci strains.</text>
</comment>
<dbReference type="Proteomes" id="UP000293995">
    <property type="component" value="Chromosome"/>
</dbReference>
<dbReference type="Gene3D" id="3.90.550.10">
    <property type="entry name" value="Spore Coat Polysaccharide Biosynthesis Protein SpsA, Chain A"/>
    <property type="match status" value="1"/>
</dbReference>
<name>A0A4P6ECH6_9MICO</name>
<comment type="subcellular location">
    <subcellularLocation>
        <location evidence="1">Cell membrane</location>
    </subcellularLocation>
</comment>
<dbReference type="Pfam" id="PF00535">
    <property type="entry name" value="Glycos_transf_2"/>
    <property type="match status" value="1"/>
</dbReference>
<reference evidence="11 12" key="1">
    <citation type="submission" date="2019-01" db="EMBL/GenBank/DDBJ databases">
        <title>Genome sequencing of strain DFW100M-13.</title>
        <authorList>
            <person name="Heo J."/>
            <person name="Kim S.-J."/>
            <person name="Kim J.-S."/>
            <person name="Hong S.-B."/>
            <person name="Kwon S.-W."/>
        </authorList>
    </citation>
    <scope>NUCLEOTIDE SEQUENCE [LARGE SCALE GENOMIC DNA]</scope>
    <source>
        <strain evidence="11 12">DFW100M-13</strain>
    </source>
</reference>
<accession>A0A4P6ECH6</accession>
<dbReference type="GO" id="GO:0016757">
    <property type="term" value="F:glycosyltransferase activity"/>
    <property type="evidence" value="ECO:0007669"/>
    <property type="project" value="UniProtKB-KW"/>
</dbReference>
<dbReference type="InterPro" id="IPR001173">
    <property type="entry name" value="Glyco_trans_2-like"/>
</dbReference>
<evidence type="ECO:0000256" key="6">
    <source>
        <dbReference type="ARBA" id="ARBA00037281"/>
    </source>
</evidence>
<keyword evidence="2" id="KW-1003">Cell membrane</keyword>
<protein>
    <recommendedName>
        <fullName evidence="9">4,4'-diaponeurosporenoate glycosyltransferase</fullName>
    </recommendedName>
</protein>
<keyword evidence="12" id="KW-1185">Reference proteome</keyword>
<feature type="domain" description="Glycosyltransferase 2-like" evidence="10">
    <location>
        <begin position="19"/>
        <end position="139"/>
    </location>
</feature>
<keyword evidence="5" id="KW-0472">Membrane</keyword>
<comment type="similarity">
    <text evidence="8">Belongs to the glycosyltransferase 2 family. CrtQ subfamily.</text>
</comment>
<dbReference type="OrthoDB" id="9802632at2"/>
<sequence length="264" mass="29535">MHGDDPAMVVGWPSMCTVSVVIPSFNDADMLRQCLHDLSRQTRAPDEIIVVDNGSTDDTSDVAAAAGVRLIFEPRRGVLRATAAGFDAATGEVIGRLDADSRPAPDWTARVAARFDADSDLVGLTSTGEFYGCGRFWRFVGRHVYLAGYFWFVGLMAGQQPVFGSNFALRRSAWQLVRGRVHLDDPHVHDDLDITFALEADMRVEYDAALRVGVSARPFDNVAGFKRRASWAFHNIAVCWNDVSWWERRRRARAVRRRRAHAAR</sequence>
<dbReference type="KEGG" id="mprt:ET475_07925"/>